<dbReference type="Proteomes" id="UP000689967">
    <property type="component" value="Unassembled WGS sequence"/>
</dbReference>
<reference evidence="2 3" key="1">
    <citation type="submission" date="2021-01" db="EMBL/GenBank/DDBJ databases">
        <title>Roseomonas sp. nov, a bacterium isolated from an oil production mixture in Yumen Oilfield.</title>
        <authorList>
            <person name="Wu D."/>
        </authorList>
    </citation>
    <scope>NUCLEOTIDE SEQUENCE [LARGE SCALE GENOMIC DNA]</scope>
    <source>
        <strain evidence="2 3">ROY-5-3</strain>
    </source>
</reference>
<dbReference type="InterPro" id="IPR005302">
    <property type="entry name" value="MoCF_Sase_C"/>
</dbReference>
<organism evidence="2 3">
    <name type="scientific">Falsiroseomonas oleicola</name>
    <dbReference type="NCBI Taxonomy" id="2801474"/>
    <lineage>
        <taxon>Bacteria</taxon>
        <taxon>Pseudomonadati</taxon>
        <taxon>Pseudomonadota</taxon>
        <taxon>Alphaproteobacteria</taxon>
        <taxon>Acetobacterales</taxon>
        <taxon>Roseomonadaceae</taxon>
        <taxon>Falsiroseomonas</taxon>
    </lineage>
</organism>
<protein>
    <submittedName>
        <fullName evidence="2">MOSC domain-containing protein</fullName>
    </submittedName>
</protein>
<dbReference type="RefSeq" id="WP_216876516.1">
    <property type="nucleotide sequence ID" value="NZ_JAERQM010000004.1"/>
</dbReference>
<feature type="domain" description="MOSC" evidence="1">
    <location>
        <begin position="93"/>
        <end position="233"/>
    </location>
</feature>
<sequence>MRVVGKVVALARFPVKSMAGEAMEAVELRWTGLAGDRPYAFVQQGNHGRFPWLTGRELSELVRYRPRFADPADPRASAVTVEAPDGTSFDLRDPALAARLSAESGRASALIQIGRGIFDSMPVSIVTTQSLARLEVAHGAALDPRRFRINVLIESDEPESAWAGRRLAFGDGTELLVNDPIPRCAMVTICPDTARRDPSVLRTVAQLFDNHLGHYAAAARLGVIRPGDTVRLLD</sequence>
<evidence type="ECO:0000313" key="2">
    <source>
        <dbReference type="EMBL" id="MBU8544883.1"/>
    </source>
</evidence>
<accession>A0ABS6HB11</accession>
<proteinExistence type="predicted"/>
<evidence type="ECO:0000259" key="1">
    <source>
        <dbReference type="PROSITE" id="PS51340"/>
    </source>
</evidence>
<keyword evidence="3" id="KW-1185">Reference proteome</keyword>
<dbReference type="Pfam" id="PF03476">
    <property type="entry name" value="MOSC_N"/>
    <property type="match status" value="1"/>
</dbReference>
<comment type="caution">
    <text evidence="2">The sequence shown here is derived from an EMBL/GenBank/DDBJ whole genome shotgun (WGS) entry which is preliminary data.</text>
</comment>
<name>A0ABS6HB11_9PROT</name>
<evidence type="ECO:0000313" key="3">
    <source>
        <dbReference type="Proteomes" id="UP000689967"/>
    </source>
</evidence>
<dbReference type="EMBL" id="JAERQM010000004">
    <property type="protein sequence ID" value="MBU8544883.1"/>
    <property type="molecule type" value="Genomic_DNA"/>
</dbReference>
<gene>
    <name evidence="2" type="ORF">JJQ90_14270</name>
</gene>
<dbReference type="InterPro" id="IPR005303">
    <property type="entry name" value="MOCOS_middle"/>
</dbReference>
<dbReference type="PROSITE" id="PS51340">
    <property type="entry name" value="MOSC"/>
    <property type="match status" value="1"/>
</dbReference>
<dbReference type="Pfam" id="PF03473">
    <property type="entry name" value="MOSC"/>
    <property type="match status" value="1"/>
</dbReference>